<dbReference type="EMBL" id="RQGG01000036">
    <property type="protein sequence ID" value="TGL50475.1"/>
    <property type="molecule type" value="Genomic_DNA"/>
</dbReference>
<accession>A0A4R9JMU6</accession>
<name>A0A4R9JMU6_9LEPT</name>
<gene>
    <name evidence="1" type="ORF">EHQ59_13125</name>
</gene>
<comment type="caution">
    <text evidence="1">The sequence shown here is derived from an EMBL/GenBank/DDBJ whole genome shotgun (WGS) entry which is preliminary data.</text>
</comment>
<protein>
    <submittedName>
        <fullName evidence="1">Uncharacterized protein</fullName>
    </submittedName>
</protein>
<dbReference type="Proteomes" id="UP000297609">
    <property type="component" value="Unassembled WGS sequence"/>
</dbReference>
<sequence length="268" mass="30092">MAEENNSVVRNSKFLYDVKTRDWQIGEYWGFFILNRNVSFQNTRQIIRVTPTAENENGRENIDLQTQVSGTYTMLLPVLYLGQKGNDHFRIGLGFGVGAVNLQGTADFNDGIGLFVNNQVFNSGNTLDNKIDNLGRYSLLTTGNIDGDPYRAHLLSNLSQGNNLENLAIYSLFNNGRPSASLEPLSYFLFLNASGGQLTPLEVYALATLSKGRVTSKTNYAKSYYLFYEIPMGPFTFRLGFGGPFYNQNNYTIDITGFEMSLYTPIEF</sequence>
<proteinExistence type="predicted"/>
<organism evidence="1 2">
    <name type="scientific">Leptospira kemamanensis</name>
    <dbReference type="NCBI Taxonomy" id="2484942"/>
    <lineage>
        <taxon>Bacteria</taxon>
        <taxon>Pseudomonadati</taxon>
        <taxon>Spirochaetota</taxon>
        <taxon>Spirochaetia</taxon>
        <taxon>Leptospirales</taxon>
        <taxon>Leptospiraceae</taxon>
        <taxon>Leptospira</taxon>
    </lineage>
</organism>
<dbReference type="OrthoDB" id="342161at2"/>
<evidence type="ECO:0000313" key="2">
    <source>
        <dbReference type="Proteomes" id="UP000297609"/>
    </source>
</evidence>
<keyword evidence="2" id="KW-1185">Reference proteome</keyword>
<reference evidence="1" key="1">
    <citation type="journal article" date="2019" name="PLoS Negl. Trop. Dis.">
        <title>Revisiting the worldwide diversity of Leptospira species in the environment.</title>
        <authorList>
            <person name="Vincent A.T."/>
            <person name="Schiettekatte O."/>
            <person name="Bourhy P."/>
            <person name="Veyrier F.J."/>
            <person name="Picardeau M."/>
        </authorList>
    </citation>
    <scope>NUCLEOTIDE SEQUENCE [LARGE SCALE GENOMIC DNA]</scope>
    <source>
        <strain evidence="1">201702454</strain>
    </source>
</reference>
<evidence type="ECO:0000313" key="1">
    <source>
        <dbReference type="EMBL" id="TGL50475.1"/>
    </source>
</evidence>
<dbReference type="AlphaFoldDB" id="A0A4R9JMU6"/>